<evidence type="ECO:0000313" key="1">
    <source>
        <dbReference type="EMBL" id="MFD2519628.1"/>
    </source>
</evidence>
<evidence type="ECO:0000313" key="2">
    <source>
        <dbReference type="Proteomes" id="UP001597510"/>
    </source>
</evidence>
<dbReference type="RefSeq" id="WP_340236552.1">
    <property type="nucleotide sequence ID" value="NZ_JBBEWC010000006.1"/>
</dbReference>
<reference evidence="2" key="1">
    <citation type="journal article" date="2019" name="Int. J. Syst. Evol. Microbiol.">
        <title>The Global Catalogue of Microorganisms (GCM) 10K type strain sequencing project: providing services to taxonomists for standard genome sequencing and annotation.</title>
        <authorList>
            <consortium name="The Broad Institute Genomics Platform"/>
            <consortium name="The Broad Institute Genome Sequencing Center for Infectious Disease"/>
            <person name="Wu L."/>
            <person name="Ma J."/>
        </authorList>
    </citation>
    <scope>NUCLEOTIDE SEQUENCE [LARGE SCALE GENOMIC DNA]</scope>
    <source>
        <strain evidence="2">KCTC 52344</strain>
    </source>
</reference>
<protein>
    <submittedName>
        <fullName evidence="1">Thiol-disulfide oxidoreductase DCC family protein</fullName>
    </submittedName>
</protein>
<dbReference type="Proteomes" id="UP001597510">
    <property type="component" value="Unassembled WGS sequence"/>
</dbReference>
<dbReference type="EMBL" id="JBHULC010000003">
    <property type="protein sequence ID" value="MFD2519628.1"/>
    <property type="molecule type" value="Genomic_DNA"/>
</dbReference>
<dbReference type="Pfam" id="PF04134">
    <property type="entry name" value="DCC1-like"/>
    <property type="match status" value="1"/>
</dbReference>
<keyword evidence="2" id="KW-1185">Reference proteome</keyword>
<dbReference type="PANTHER" id="PTHR33639">
    <property type="entry name" value="THIOL-DISULFIDE OXIDOREDUCTASE DCC"/>
    <property type="match status" value="1"/>
</dbReference>
<comment type="caution">
    <text evidence="1">The sequence shown here is derived from an EMBL/GenBank/DDBJ whole genome shotgun (WGS) entry which is preliminary data.</text>
</comment>
<accession>A0ABW5J2A4</accession>
<dbReference type="InterPro" id="IPR052927">
    <property type="entry name" value="DCC_oxidoreductase"/>
</dbReference>
<dbReference type="PANTHER" id="PTHR33639:SF2">
    <property type="entry name" value="DUF393 DOMAIN-CONTAINING PROTEIN"/>
    <property type="match status" value="1"/>
</dbReference>
<organism evidence="1 2">
    <name type="scientific">Emticicia soli</name>
    <dbReference type="NCBI Taxonomy" id="2027878"/>
    <lineage>
        <taxon>Bacteria</taxon>
        <taxon>Pseudomonadati</taxon>
        <taxon>Bacteroidota</taxon>
        <taxon>Cytophagia</taxon>
        <taxon>Cytophagales</taxon>
        <taxon>Leadbetterellaceae</taxon>
        <taxon>Emticicia</taxon>
    </lineage>
</organism>
<dbReference type="InterPro" id="IPR007263">
    <property type="entry name" value="DCC1-like"/>
</dbReference>
<proteinExistence type="predicted"/>
<gene>
    <name evidence="1" type="ORF">ACFSR2_01950</name>
</gene>
<name>A0ABW5J2A4_9BACT</name>
<sequence>MVILFDGVCNFCNSTINFLIDRDKKGIFKFAALQSDPGREILKKHNITTLTDFDSVILEKDGKLYQKSDAALEIARNMDGLWKLLYGFKILPRFIRDFVYDLVAKNRYRLMGKMDACRLPTPELRARFL</sequence>